<dbReference type="RefSeq" id="WP_286522033.1">
    <property type="nucleotide sequence ID" value="NZ_JAUJZH010000004.1"/>
</dbReference>
<dbReference type="Proteomes" id="UP001169027">
    <property type="component" value="Unassembled WGS sequence"/>
</dbReference>
<reference evidence="1" key="1">
    <citation type="submission" date="2023-06" db="EMBL/GenBank/DDBJ databases">
        <authorList>
            <person name="Jiang Y."/>
            <person name="Liu Q."/>
        </authorList>
    </citation>
    <scope>NUCLEOTIDE SEQUENCE</scope>
    <source>
        <strain evidence="1">CGMCC 1.12090</strain>
    </source>
</reference>
<evidence type="ECO:0000313" key="2">
    <source>
        <dbReference type="Proteomes" id="UP001169027"/>
    </source>
</evidence>
<proteinExistence type="predicted"/>
<dbReference type="EMBL" id="JAUKVY010000004">
    <property type="protein sequence ID" value="MDO1532082.1"/>
    <property type="molecule type" value="Genomic_DNA"/>
</dbReference>
<keyword evidence="2" id="KW-1185">Reference proteome</keyword>
<evidence type="ECO:0000313" key="1">
    <source>
        <dbReference type="EMBL" id="MDO1532082.1"/>
    </source>
</evidence>
<accession>A0ABT8S1F2</accession>
<gene>
    <name evidence="1" type="ORF">Q2T77_07265</name>
</gene>
<protein>
    <submittedName>
        <fullName evidence="1">Uncharacterized protein</fullName>
    </submittedName>
</protein>
<sequence>MDIHAISLIVDEPIAGHFYWVLQKQEGSDCRPIDAAAGPMPTYGAAMMAGIEALQRRTEAHGDAGPPTMH</sequence>
<name>A0ABT8S1F2_9BURK</name>
<comment type="caution">
    <text evidence="1">The sequence shown here is derived from an EMBL/GenBank/DDBJ whole genome shotgun (WGS) entry which is preliminary data.</text>
</comment>
<organism evidence="1 2">
    <name type="scientific">Variovorax ginsengisoli</name>
    <dbReference type="NCBI Taxonomy" id="363844"/>
    <lineage>
        <taxon>Bacteria</taxon>
        <taxon>Pseudomonadati</taxon>
        <taxon>Pseudomonadota</taxon>
        <taxon>Betaproteobacteria</taxon>
        <taxon>Burkholderiales</taxon>
        <taxon>Comamonadaceae</taxon>
        <taxon>Variovorax</taxon>
    </lineage>
</organism>